<accession>A0A938BMT5</accession>
<feature type="non-terminal residue" evidence="9">
    <location>
        <position position="353"/>
    </location>
</feature>
<keyword evidence="6 8" id="KW-0472">Membrane</keyword>
<evidence type="ECO:0000256" key="6">
    <source>
        <dbReference type="ARBA" id="ARBA00023136"/>
    </source>
</evidence>
<feature type="transmembrane region" description="Helical" evidence="8">
    <location>
        <begin position="164"/>
        <end position="187"/>
    </location>
</feature>
<protein>
    <recommendedName>
        <fullName evidence="11">Undecaprenyl/decaprenyl-phosphate alpha-N-acetylglucosaminyl 1-phosphate transferase</fullName>
    </recommendedName>
</protein>
<dbReference type="Pfam" id="PF00953">
    <property type="entry name" value="Glycos_transf_4"/>
    <property type="match status" value="1"/>
</dbReference>
<feature type="binding site" evidence="7">
    <location>
        <position position="239"/>
    </location>
    <ligand>
        <name>Mg(2+)</name>
        <dbReference type="ChEBI" id="CHEBI:18420"/>
    </ligand>
</feature>
<name>A0A938BMT5_UNCEI</name>
<comment type="caution">
    <text evidence="9">The sequence shown here is derived from an EMBL/GenBank/DDBJ whole genome shotgun (WGS) entry which is preliminary data.</text>
</comment>
<dbReference type="GO" id="GO:0044038">
    <property type="term" value="P:cell wall macromolecule biosynthetic process"/>
    <property type="evidence" value="ECO:0007669"/>
    <property type="project" value="TreeGrafter"/>
</dbReference>
<keyword evidence="2" id="KW-1003">Cell membrane</keyword>
<feature type="transmembrane region" description="Helical" evidence="8">
    <location>
        <begin position="240"/>
        <end position="259"/>
    </location>
</feature>
<feature type="transmembrane region" description="Helical" evidence="8">
    <location>
        <begin position="110"/>
        <end position="127"/>
    </location>
</feature>
<evidence type="ECO:0000256" key="4">
    <source>
        <dbReference type="ARBA" id="ARBA00022692"/>
    </source>
</evidence>
<feature type="transmembrane region" description="Helical" evidence="8">
    <location>
        <begin position="271"/>
        <end position="290"/>
    </location>
</feature>
<dbReference type="GO" id="GO:0016780">
    <property type="term" value="F:phosphotransferase activity, for other substituted phosphate groups"/>
    <property type="evidence" value="ECO:0007669"/>
    <property type="project" value="InterPro"/>
</dbReference>
<dbReference type="GO" id="GO:0071555">
    <property type="term" value="P:cell wall organization"/>
    <property type="evidence" value="ECO:0007669"/>
    <property type="project" value="TreeGrafter"/>
</dbReference>
<dbReference type="AlphaFoldDB" id="A0A938BMT5"/>
<dbReference type="PANTHER" id="PTHR22926">
    <property type="entry name" value="PHOSPHO-N-ACETYLMURAMOYL-PENTAPEPTIDE-TRANSFERASE"/>
    <property type="match status" value="1"/>
</dbReference>
<gene>
    <name evidence="9" type="ORF">FJY75_01420</name>
</gene>
<evidence type="ECO:0000313" key="10">
    <source>
        <dbReference type="Proteomes" id="UP000748308"/>
    </source>
</evidence>
<keyword evidence="3" id="KW-0808">Transferase</keyword>
<keyword evidence="5 8" id="KW-1133">Transmembrane helix</keyword>
<sequence>MPHTPPVEARPLLSLGPIDLHLLPAQAAIWLAAAILSLALTALARRTARRHPRLARIPPGAGTERIALLGGAAVLAAMGAALWLAGLLSATRVEAAAGGASGLGSGTSGTFAPLAGLLLAFALLGLIDDLRPLPPAPRLLIECLAAGAALELAFGRSLNHAGELVHWMFVAVGSLGVAFFANAFNMADNADGLAAGTGCLAFLALAFGGSHAGLALAASGALAGFFIWNRPPARAYLGDHGSLPLGALLGLLLGLQLAGTVAEKGEGAGSAWGLLARAAALALIVGYPLLDPVHAVLGRLRRREAPWRGGCDHPSHRLALVFGSWKRALAVILLVQACSVLAGALVLRGLAPG</sequence>
<feature type="transmembrane region" description="Helical" evidence="8">
    <location>
        <begin position="20"/>
        <end position="45"/>
    </location>
</feature>
<dbReference type="EMBL" id="VGIY01000017">
    <property type="protein sequence ID" value="MBM3316488.1"/>
    <property type="molecule type" value="Genomic_DNA"/>
</dbReference>
<comment type="subcellular location">
    <subcellularLocation>
        <location evidence="1">Cell membrane</location>
        <topology evidence="1">Multi-pass membrane protein</topology>
    </subcellularLocation>
</comment>
<evidence type="ECO:0008006" key="11">
    <source>
        <dbReference type="Google" id="ProtNLM"/>
    </source>
</evidence>
<evidence type="ECO:0000256" key="3">
    <source>
        <dbReference type="ARBA" id="ARBA00022679"/>
    </source>
</evidence>
<comment type="cofactor">
    <cofactor evidence="7">
        <name>Mg(2+)</name>
        <dbReference type="ChEBI" id="CHEBI:18420"/>
    </cofactor>
</comment>
<feature type="transmembrane region" description="Helical" evidence="8">
    <location>
        <begin position="199"/>
        <end position="228"/>
    </location>
</feature>
<organism evidence="9 10">
    <name type="scientific">Eiseniibacteriota bacterium</name>
    <dbReference type="NCBI Taxonomy" id="2212470"/>
    <lineage>
        <taxon>Bacteria</taxon>
        <taxon>Candidatus Eiseniibacteriota</taxon>
    </lineage>
</organism>
<dbReference type="GO" id="GO:0009103">
    <property type="term" value="P:lipopolysaccharide biosynthetic process"/>
    <property type="evidence" value="ECO:0007669"/>
    <property type="project" value="TreeGrafter"/>
</dbReference>
<dbReference type="GO" id="GO:0046872">
    <property type="term" value="F:metal ion binding"/>
    <property type="evidence" value="ECO:0007669"/>
    <property type="project" value="UniProtKB-KW"/>
</dbReference>
<evidence type="ECO:0000256" key="1">
    <source>
        <dbReference type="ARBA" id="ARBA00004651"/>
    </source>
</evidence>
<dbReference type="GO" id="GO:0005886">
    <property type="term" value="C:plasma membrane"/>
    <property type="evidence" value="ECO:0007669"/>
    <property type="project" value="UniProtKB-SubCell"/>
</dbReference>
<keyword evidence="4 8" id="KW-0812">Transmembrane</keyword>
<dbReference type="PANTHER" id="PTHR22926:SF3">
    <property type="entry name" value="UNDECAPRENYL-PHOSPHATE ALPHA-N-ACETYLGLUCOSAMINYL 1-PHOSPHATE TRANSFERASE"/>
    <property type="match status" value="1"/>
</dbReference>
<dbReference type="Proteomes" id="UP000748308">
    <property type="component" value="Unassembled WGS sequence"/>
</dbReference>
<evidence type="ECO:0000256" key="7">
    <source>
        <dbReference type="PIRSR" id="PIRSR600715-1"/>
    </source>
</evidence>
<feature type="transmembrane region" description="Helical" evidence="8">
    <location>
        <begin position="328"/>
        <end position="347"/>
    </location>
</feature>
<evidence type="ECO:0000256" key="8">
    <source>
        <dbReference type="SAM" id="Phobius"/>
    </source>
</evidence>
<feature type="binding site" evidence="7">
    <location>
        <position position="185"/>
    </location>
    <ligand>
        <name>Mg(2+)</name>
        <dbReference type="ChEBI" id="CHEBI:18420"/>
    </ligand>
</feature>
<evidence type="ECO:0000256" key="5">
    <source>
        <dbReference type="ARBA" id="ARBA00022989"/>
    </source>
</evidence>
<evidence type="ECO:0000313" key="9">
    <source>
        <dbReference type="EMBL" id="MBM3316488.1"/>
    </source>
</evidence>
<evidence type="ECO:0000256" key="2">
    <source>
        <dbReference type="ARBA" id="ARBA00022475"/>
    </source>
</evidence>
<dbReference type="InterPro" id="IPR000715">
    <property type="entry name" value="Glycosyl_transferase_4"/>
</dbReference>
<proteinExistence type="predicted"/>
<keyword evidence="7" id="KW-0460">Magnesium</keyword>
<keyword evidence="7" id="KW-0479">Metal-binding</keyword>
<feature type="transmembrane region" description="Helical" evidence="8">
    <location>
        <begin position="66"/>
        <end position="90"/>
    </location>
</feature>
<reference evidence="9" key="1">
    <citation type="submission" date="2019-03" db="EMBL/GenBank/DDBJ databases">
        <title>Lake Tanganyika Metagenome-Assembled Genomes (MAGs).</title>
        <authorList>
            <person name="Tran P."/>
        </authorList>
    </citation>
    <scope>NUCLEOTIDE SEQUENCE</scope>
    <source>
        <strain evidence="9">M_DeepCast_400m_m2_100</strain>
    </source>
</reference>